<dbReference type="EMBL" id="JAYMYS010000004">
    <property type="protein sequence ID" value="KAK7394413.1"/>
    <property type="molecule type" value="Genomic_DNA"/>
</dbReference>
<reference evidence="1 2" key="1">
    <citation type="submission" date="2024-01" db="EMBL/GenBank/DDBJ databases">
        <title>The genomes of 5 underutilized Papilionoideae crops provide insights into root nodulation and disease resistanc.</title>
        <authorList>
            <person name="Jiang F."/>
        </authorList>
    </citation>
    <scope>NUCLEOTIDE SEQUENCE [LARGE SCALE GENOMIC DNA]</scope>
    <source>
        <strain evidence="1">DUOXIRENSHENG_FW03</strain>
        <tissue evidence="1">Leaves</tissue>
    </source>
</reference>
<evidence type="ECO:0000313" key="1">
    <source>
        <dbReference type="EMBL" id="KAK7394413.1"/>
    </source>
</evidence>
<dbReference type="Proteomes" id="UP001386955">
    <property type="component" value="Unassembled WGS sequence"/>
</dbReference>
<evidence type="ECO:0000313" key="2">
    <source>
        <dbReference type="Proteomes" id="UP001386955"/>
    </source>
</evidence>
<sequence>MILEQNNRLFSSILRFVITHSRLMRAYSVDWLKNKILLNEIQLLEKSYFTSVVELTNSSSSQTMNL</sequence>
<proteinExistence type="predicted"/>
<organism evidence="1 2">
    <name type="scientific">Psophocarpus tetragonolobus</name>
    <name type="common">Winged bean</name>
    <name type="synonym">Dolichos tetragonolobus</name>
    <dbReference type="NCBI Taxonomy" id="3891"/>
    <lineage>
        <taxon>Eukaryota</taxon>
        <taxon>Viridiplantae</taxon>
        <taxon>Streptophyta</taxon>
        <taxon>Embryophyta</taxon>
        <taxon>Tracheophyta</taxon>
        <taxon>Spermatophyta</taxon>
        <taxon>Magnoliopsida</taxon>
        <taxon>eudicotyledons</taxon>
        <taxon>Gunneridae</taxon>
        <taxon>Pentapetalae</taxon>
        <taxon>rosids</taxon>
        <taxon>fabids</taxon>
        <taxon>Fabales</taxon>
        <taxon>Fabaceae</taxon>
        <taxon>Papilionoideae</taxon>
        <taxon>50 kb inversion clade</taxon>
        <taxon>NPAAA clade</taxon>
        <taxon>indigoferoid/millettioid clade</taxon>
        <taxon>Phaseoleae</taxon>
        <taxon>Psophocarpus</taxon>
    </lineage>
</organism>
<dbReference type="AlphaFoldDB" id="A0AAN9SD38"/>
<protein>
    <submittedName>
        <fullName evidence="1">Uncharacterized protein</fullName>
    </submittedName>
</protein>
<keyword evidence="2" id="KW-1185">Reference proteome</keyword>
<accession>A0AAN9SD38</accession>
<name>A0AAN9SD38_PSOTE</name>
<gene>
    <name evidence="1" type="ORF">VNO78_14941</name>
</gene>
<comment type="caution">
    <text evidence="1">The sequence shown here is derived from an EMBL/GenBank/DDBJ whole genome shotgun (WGS) entry which is preliminary data.</text>
</comment>